<dbReference type="Proteomes" id="UP000831787">
    <property type="component" value="Chromosome"/>
</dbReference>
<feature type="domain" description="Elongation factor G-binding protein N-terminal" evidence="1">
    <location>
        <begin position="4"/>
        <end position="86"/>
    </location>
</feature>
<dbReference type="Gene3D" id="1.20.1280.250">
    <property type="match status" value="1"/>
</dbReference>
<evidence type="ECO:0000313" key="3">
    <source>
        <dbReference type="EMBL" id="UOQ45978.1"/>
    </source>
</evidence>
<evidence type="ECO:0000259" key="1">
    <source>
        <dbReference type="Pfam" id="PF07299"/>
    </source>
</evidence>
<dbReference type="InterPro" id="IPR038344">
    <property type="entry name" value="EF-G_N_sf"/>
</dbReference>
<sequence length="210" mass="23915">MDSFIRSDQYNLIKAQAHRLIRSHSSVNDSSVMEAVKSVSLEKVLQSFSSLSPEEKELIDHISVIEDQEDAILLLSRLKQYVIEFPDLTENHLKKLFPKVKKLQHPDLDEIDKKATSYLGWNDYGSNRKYLVVPFQGELIGLKGTFTQSNTKGICTICSEQEKVGMFTTTVMNSAQSVVRRGNYICQDSELCNQNLTDLTNLHHFVKLMS</sequence>
<dbReference type="Pfam" id="PF16571">
    <property type="entry name" value="FBP_C"/>
    <property type="match status" value="1"/>
</dbReference>
<keyword evidence="4" id="KW-1185">Reference proteome</keyword>
<organism evidence="3 4">
    <name type="scientific">Halobacillus salinarum</name>
    <dbReference type="NCBI Taxonomy" id="2932257"/>
    <lineage>
        <taxon>Bacteria</taxon>
        <taxon>Bacillati</taxon>
        <taxon>Bacillota</taxon>
        <taxon>Bacilli</taxon>
        <taxon>Bacillales</taxon>
        <taxon>Bacillaceae</taxon>
        <taxon>Halobacillus</taxon>
    </lineage>
</organism>
<dbReference type="CDD" id="cd16342">
    <property type="entry name" value="FusC_FusB"/>
    <property type="match status" value="1"/>
</dbReference>
<reference evidence="3 4" key="1">
    <citation type="submission" date="2022-04" db="EMBL/GenBank/DDBJ databases">
        <title>Halobacillus sp. isolated from saltern.</title>
        <authorList>
            <person name="Won M."/>
            <person name="Lee C.-M."/>
            <person name="Woen H.-Y."/>
            <person name="Kwon S.-W."/>
        </authorList>
    </citation>
    <scope>NUCLEOTIDE SEQUENCE [LARGE SCALE GENOMIC DNA]</scope>
    <source>
        <strain evidence="3 4">SSBR10-3</strain>
    </source>
</reference>
<dbReference type="RefSeq" id="WP_244712939.1">
    <property type="nucleotide sequence ID" value="NZ_CP095073.1"/>
</dbReference>
<dbReference type="EMBL" id="CP095073">
    <property type="protein sequence ID" value="UOQ45978.1"/>
    <property type="molecule type" value="Genomic_DNA"/>
</dbReference>
<accession>A0ABY4EQ37</accession>
<dbReference type="InterPro" id="IPR010841">
    <property type="entry name" value="EF-G-binding_N"/>
</dbReference>
<evidence type="ECO:0000259" key="2">
    <source>
        <dbReference type="Pfam" id="PF16571"/>
    </source>
</evidence>
<evidence type="ECO:0000313" key="4">
    <source>
        <dbReference type="Proteomes" id="UP000831787"/>
    </source>
</evidence>
<dbReference type="Pfam" id="PF07299">
    <property type="entry name" value="EF-G-binding_N"/>
    <property type="match status" value="1"/>
</dbReference>
<gene>
    <name evidence="3" type="ORF">MUN89_08675</name>
</gene>
<protein>
    <submittedName>
        <fullName evidence="3">FusB/FusC family EF-G-binding protein</fullName>
    </submittedName>
</protein>
<proteinExistence type="predicted"/>
<dbReference type="InterPro" id="IPR032330">
    <property type="entry name" value="EF-G-binding_C"/>
</dbReference>
<feature type="domain" description="Elongation factor G-binding protein C-terminal treble-clef zinc-finger" evidence="2">
    <location>
        <begin position="100"/>
        <end position="197"/>
    </location>
</feature>
<name>A0ABY4EQ37_9BACI</name>